<name>A0A381TJI3_9ZZZZ</name>
<evidence type="ECO:0008006" key="2">
    <source>
        <dbReference type="Google" id="ProtNLM"/>
    </source>
</evidence>
<dbReference type="Pfam" id="PF06727">
    <property type="entry name" value="DUF1207"/>
    <property type="match status" value="1"/>
</dbReference>
<dbReference type="EMBL" id="UINC01004412">
    <property type="protein sequence ID" value="SVA14133.1"/>
    <property type="molecule type" value="Genomic_DNA"/>
</dbReference>
<accession>A0A381TJI3</accession>
<organism evidence="1">
    <name type="scientific">marine metagenome</name>
    <dbReference type="NCBI Taxonomy" id="408172"/>
    <lineage>
        <taxon>unclassified sequences</taxon>
        <taxon>metagenomes</taxon>
        <taxon>ecological metagenomes</taxon>
    </lineage>
</organism>
<protein>
    <recommendedName>
        <fullName evidence="2">DUF1207 domain-containing protein</fullName>
    </recommendedName>
</protein>
<dbReference type="InterPro" id="IPR009599">
    <property type="entry name" value="DUF1207"/>
</dbReference>
<sequence>MLSIPLALLLLPGVGLAQSVERDAWFPDAEYFSRPTASVREPTFAVGVLWSDVFRDRADPAERPPFALQGGSGLETDVQGEAALGGNVRIWQPAQWAGGGLTLGIQAGVFGRFRLEVSGNDLVASDWIVALPAEIARGPWSGRLSLQHWSTHIGDELLEQRVARIDFTTETLEALVAYGLGDFRFYGGGSLVVRSRLENEAQLGPDFSDDALIRFGADGRVRPWSRDEMMVEGGVDWQSADRTGWVSQLSVRLGLTVRDSQRSARLSGIYHRGPSPMGQFFLTNEQYWGIELLLEP</sequence>
<reference evidence="1" key="1">
    <citation type="submission" date="2018-05" db="EMBL/GenBank/DDBJ databases">
        <authorList>
            <person name="Lanie J.A."/>
            <person name="Ng W.-L."/>
            <person name="Kazmierczak K.M."/>
            <person name="Andrzejewski T.M."/>
            <person name="Davidsen T.M."/>
            <person name="Wayne K.J."/>
            <person name="Tettelin H."/>
            <person name="Glass J.I."/>
            <person name="Rusch D."/>
            <person name="Podicherti R."/>
            <person name="Tsui H.-C.T."/>
            <person name="Winkler M.E."/>
        </authorList>
    </citation>
    <scope>NUCLEOTIDE SEQUENCE</scope>
</reference>
<gene>
    <name evidence="1" type="ORF">METZ01_LOCUS66987</name>
</gene>
<evidence type="ECO:0000313" key="1">
    <source>
        <dbReference type="EMBL" id="SVA14133.1"/>
    </source>
</evidence>
<proteinExistence type="predicted"/>
<dbReference type="AlphaFoldDB" id="A0A381TJI3"/>